<evidence type="ECO:0000313" key="1">
    <source>
        <dbReference type="EMBL" id="HBH1543782.1"/>
    </source>
</evidence>
<evidence type="ECO:0000313" key="2">
    <source>
        <dbReference type="Proteomes" id="UP000878956"/>
    </source>
</evidence>
<dbReference type="EMBL" id="DAEPXK010000048">
    <property type="protein sequence ID" value="HBH1543782.1"/>
    <property type="molecule type" value="Genomic_DNA"/>
</dbReference>
<protein>
    <submittedName>
        <fullName evidence="1">Replication-relaxation family protein</fullName>
    </submittedName>
</protein>
<organism evidence="1 2">
    <name type="scientific">Clostridioides difficile</name>
    <name type="common">Peptoclostridium difficile</name>
    <dbReference type="NCBI Taxonomy" id="1496"/>
    <lineage>
        <taxon>Bacteria</taxon>
        <taxon>Bacillati</taxon>
        <taxon>Bacillota</taxon>
        <taxon>Clostridia</taxon>
        <taxon>Peptostreptococcales</taxon>
        <taxon>Peptostreptococcaceae</taxon>
        <taxon>Clostridioides</taxon>
    </lineage>
</organism>
<dbReference type="Pfam" id="PF13814">
    <property type="entry name" value="Replic_Relax"/>
    <property type="match status" value="1"/>
</dbReference>
<dbReference type="Proteomes" id="UP000878956">
    <property type="component" value="Unassembled WGS sequence"/>
</dbReference>
<accession>A0AAN6A7B7</accession>
<name>A0AAN6A7B7_CLODI</name>
<gene>
    <name evidence="1" type="ORF">KRM00_003314</name>
</gene>
<reference evidence="1" key="2">
    <citation type="submission" date="2021-06" db="EMBL/GenBank/DDBJ databases">
        <authorList>
            <consortium name="NCBI Pathogen Detection Project"/>
        </authorList>
    </citation>
    <scope>NUCLEOTIDE SEQUENCE</scope>
    <source>
        <strain evidence="1">HN1000</strain>
    </source>
</reference>
<dbReference type="InterPro" id="IPR025855">
    <property type="entry name" value="Replic_Relax"/>
</dbReference>
<reference evidence="1" key="1">
    <citation type="journal article" date="2018" name="Genome Biol.">
        <title>SKESA: strategic k-mer extension for scrupulous assemblies.</title>
        <authorList>
            <person name="Souvorov A."/>
            <person name="Agarwala R."/>
            <person name="Lipman D.J."/>
        </authorList>
    </citation>
    <scope>NUCLEOTIDE SEQUENCE</scope>
    <source>
        <strain evidence="1">HN1000</strain>
    </source>
</reference>
<dbReference type="AlphaFoldDB" id="A0AAN6A7B7"/>
<proteinExistence type="predicted"/>
<sequence length="421" mass="49941">MKKDNIYDIKNTLSDIDLNVLYHIYTYRCLTIRQIYRTFYINEFSFNQFIDIKINFFIIKDLLEEVFFNKNNSALFLTKIGVEIVREKFCLDVNTINKDKIIKGYNSSSDLKLLSRLIPHQIFLNQFVLDFNVALKYKQLDLKTEYFDEKYVSQYQNIRPDGLLRLKDMDLDLFLELDMGTESNKQLSLKWKNYRMFLNSNEWDLVSNKVIVLFIVENVKNVENRKNVIKKTVIDEMLDLLGEKFELLVGTKEDLLKIVFNDIIPKLSKKEELFESIIKSKHGYSILKGKNLKDKLGGDIYPYYIKKTDKGIEHEFLVDFYSGNELNVVRRMELLKRNSSIFNYYNKRDIKLIIVCKDIVSNIKKDVNLSSSDVLKNENIYYTTLKRLTEFDLKTALCQIDAFSRIYHFSDDNLSIRCLEE</sequence>
<comment type="caution">
    <text evidence="1">The sequence shown here is derived from an EMBL/GenBank/DDBJ whole genome shotgun (WGS) entry which is preliminary data.</text>
</comment>